<dbReference type="InterPro" id="IPR019786">
    <property type="entry name" value="Zinc_finger_PHD-type_CS"/>
</dbReference>
<feature type="compositionally biased region" description="Polar residues" evidence="7">
    <location>
        <begin position="149"/>
        <end position="163"/>
    </location>
</feature>
<feature type="region of interest" description="Disordered" evidence="7">
    <location>
        <begin position="334"/>
        <end position="360"/>
    </location>
</feature>
<dbReference type="PROSITE" id="PS01359">
    <property type="entry name" value="ZF_PHD_1"/>
    <property type="match status" value="1"/>
</dbReference>
<feature type="region of interest" description="Disordered" evidence="7">
    <location>
        <begin position="440"/>
        <end position="465"/>
    </location>
</feature>
<reference evidence="9 10" key="1">
    <citation type="journal article" date="2023" name="bioRxiv">
        <title>High-quality genome assemblies of four members of thePodospora anserinaspecies complex.</title>
        <authorList>
            <person name="Ament-Velasquez S.L."/>
            <person name="Vogan A.A."/>
            <person name="Wallerman O."/>
            <person name="Hartmann F."/>
            <person name="Gautier V."/>
            <person name="Silar P."/>
            <person name="Giraud T."/>
            <person name="Johannesson H."/>
        </authorList>
    </citation>
    <scope>NUCLEOTIDE SEQUENCE [LARGE SCALE GENOMIC DNA]</scope>
    <source>
        <strain evidence="9 10">CBS 112042</strain>
    </source>
</reference>
<evidence type="ECO:0000256" key="4">
    <source>
        <dbReference type="ARBA" id="ARBA00022833"/>
    </source>
</evidence>
<dbReference type="InterPro" id="IPR013083">
    <property type="entry name" value="Znf_RING/FYVE/PHD"/>
</dbReference>
<feature type="region of interest" description="Disordered" evidence="7">
    <location>
        <begin position="147"/>
        <end position="252"/>
    </location>
</feature>
<keyword evidence="5" id="KW-0539">Nucleus</keyword>
<dbReference type="PANTHER" id="PTHR12628">
    <property type="entry name" value="POLYCOMB-LIKE TRANSCRIPTION FACTOR"/>
    <property type="match status" value="1"/>
</dbReference>
<dbReference type="RefSeq" id="XP_062730026.1">
    <property type="nucleotide sequence ID" value="XM_062881309.1"/>
</dbReference>
<keyword evidence="3 6" id="KW-0863">Zinc-finger</keyword>
<dbReference type="EMBL" id="JAFFGZ010000008">
    <property type="protein sequence ID" value="KAK4641050.1"/>
    <property type="molecule type" value="Genomic_DNA"/>
</dbReference>
<dbReference type="SMART" id="SM00249">
    <property type="entry name" value="PHD"/>
    <property type="match status" value="1"/>
</dbReference>
<evidence type="ECO:0000259" key="8">
    <source>
        <dbReference type="PROSITE" id="PS50016"/>
    </source>
</evidence>
<proteinExistence type="predicted"/>
<comment type="subcellular location">
    <subcellularLocation>
        <location evidence="1">Nucleus</location>
    </subcellularLocation>
</comment>
<feature type="compositionally biased region" description="Basic and acidic residues" evidence="7">
    <location>
        <begin position="1"/>
        <end position="19"/>
    </location>
</feature>
<evidence type="ECO:0000256" key="1">
    <source>
        <dbReference type="ARBA" id="ARBA00004123"/>
    </source>
</evidence>
<feature type="region of interest" description="Disordered" evidence="7">
    <location>
        <begin position="1"/>
        <end position="39"/>
    </location>
</feature>
<dbReference type="SUPFAM" id="SSF57903">
    <property type="entry name" value="FYVE/PHD zinc finger"/>
    <property type="match status" value="1"/>
</dbReference>
<dbReference type="InterPro" id="IPR011011">
    <property type="entry name" value="Znf_FYVE_PHD"/>
</dbReference>
<keyword evidence="4" id="KW-0862">Zinc</keyword>
<sequence length="520" mass="55120">MSSSEKPKEGTVDAPKDAPKTTPSLAIGLTPRATSTGPSAAYIPQFSAATQMILKRLKGEPSNLGAALSQASRSPSITASIPSATYEDVKRRLVMSMNTSSQMSMQMPATAPLSMRAPSVPLPAPSLAIPPSNKSTSGMSAIRKVTAGLTGSSKNTPTKSSTAPKVLSSDSKVKKAKGKPNSRATGHSNKHRQRLKGQSADNSGISDSDSEVETPTTASTGNGPFSAGGGGDSTPTATMTKSGRQVLKPDAYNPAAMEAATKKRVHYGKRTAEQALCKKCSRMHSPSSNQIVFCDGCDAGWHQYCHDPFVSDDIVKNTSKNWFCSECAAKKERQGSHAKKLKQEHVPRGPPKKESWAGKSVQQKRAYLSTLPAQELVGLLMTSLELHPDLPIFPSPVVDTGVDASGAPRGLFAGGTTEGLFTRANANPTGQGINFMRKVQSNGSARGSQDRTAGQQEEEDEEDPLTLLWPKPGKGLYARLGADVLDEGGLLDAEGEDFEAFSSIVYDDRGRKVWENGMKV</sequence>
<evidence type="ECO:0000256" key="6">
    <source>
        <dbReference type="PROSITE-ProRule" id="PRU00146"/>
    </source>
</evidence>
<dbReference type="PROSITE" id="PS50016">
    <property type="entry name" value="ZF_PHD_2"/>
    <property type="match status" value="1"/>
</dbReference>
<name>A0ABR0FD61_9PEZI</name>
<dbReference type="InterPro" id="IPR001965">
    <property type="entry name" value="Znf_PHD"/>
</dbReference>
<feature type="compositionally biased region" description="Polar residues" evidence="7">
    <location>
        <begin position="440"/>
        <end position="454"/>
    </location>
</feature>
<dbReference type="GeneID" id="87900791"/>
<keyword evidence="2" id="KW-0479">Metal-binding</keyword>
<evidence type="ECO:0000256" key="7">
    <source>
        <dbReference type="SAM" id="MobiDB-lite"/>
    </source>
</evidence>
<dbReference type="Proteomes" id="UP001322138">
    <property type="component" value="Unassembled WGS sequence"/>
</dbReference>
<evidence type="ECO:0000256" key="5">
    <source>
        <dbReference type="ARBA" id="ARBA00023242"/>
    </source>
</evidence>
<organism evidence="9 10">
    <name type="scientific">Podospora bellae-mahoneyi</name>
    <dbReference type="NCBI Taxonomy" id="2093777"/>
    <lineage>
        <taxon>Eukaryota</taxon>
        <taxon>Fungi</taxon>
        <taxon>Dikarya</taxon>
        <taxon>Ascomycota</taxon>
        <taxon>Pezizomycotina</taxon>
        <taxon>Sordariomycetes</taxon>
        <taxon>Sordariomycetidae</taxon>
        <taxon>Sordariales</taxon>
        <taxon>Podosporaceae</taxon>
        <taxon>Podospora</taxon>
    </lineage>
</organism>
<keyword evidence="10" id="KW-1185">Reference proteome</keyword>
<dbReference type="InterPro" id="IPR019787">
    <property type="entry name" value="Znf_PHD-finger"/>
</dbReference>
<evidence type="ECO:0000313" key="10">
    <source>
        <dbReference type="Proteomes" id="UP001322138"/>
    </source>
</evidence>
<dbReference type="Gene3D" id="3.30.40.10">
    <property type="entry name" value="Zinc/RING finger domain, C3HC4 (zinc finger)"/>
    <property type="match status" value="1"/>
</dbReference>
<feature type="compositionally biased region" description="Polar residues" evidence="7">
    <location>
        <begin position="199"/>
        <end position="223"/>
    </location>
</feature>
<gene>
    <name evidence="9" type="ORF">QC761_608930</name>
</gene>
<dbReference type="CDD" id="cd15502">
    <property type="entry name" value="PHD_Phf1p_Phf2p_like"/>
    <property type="match status" value="1"/>
</dbReference>
<evidence type="ECO:0000313" key="9">
    <source>
        <dbReference type="EMBL" id="KAK4641050.1"/>
    </source>
</evidence>
<feature type="compositionally biased region" description="Polar residues" evidence="7">
    <location>
        <begin position="233"/>
        <end position="243"/>
    </location>
</feature>
<dbReference type="PANTHER" id="PTHR12628:SF10">
    <property type="entry name" value="HOMEOBOX DOMAIN-CONTAINING PROTEIN"/>
    <property type="match status" value="1"/>
</dbReference>
<evidence type="ECO:0000256" key="3">
    <source>
        <dbReference type="ARBA" id="ARBA00022771"/>
    </source>
</evidence>
<feature type="domain" description="PHD-type" evidence="8">
    <location>
        <begin position="274"/>
        <end position="330"/>
    </location>
</feature>
<dbReference type="Pfam" id="PF00628">
    <property type="entry name" value="PHD"/>
    <property type="match status" value="1"/>
</dbReference>
<feature type="compositionally biased region" description="Basic and acidic residues" evidence="7">
    <location>
        <begin position="334"/>
        <end position="356"/>
    </location>
</feature>
<comment type="caution">
    <text evidence="9">The sequence shown here is derived from an EMBL/GenBank/DDBJ whole genome shotgun (WGS) entry which is preliminary data.</text>
</comment>
<protein>
    <recommendedName>
        <fullName evidence="8">PHD-type domain-containing protein</fullName>
    </recommendedName>
</protein>
<evidence type="ECO:0000256" key="2">
    <source>
        <dbReference type="ARBA" id="ARBA00022723"/>
    </source>
</evidence>
<accession>A0ABR0FD61</accession>